<reference evidence="11 12" key="1">
    <citation type="submission" date="2016-06" db="EMBL/GenBank/DDBJ databases">
        <authorList>
            <person name="Kjaerup R.B."/>
            <person name="Dalgaard T.S."/>
            <person name="Juul-Madsen H.R."/>
        </authorList>
    </citation>
    <scope>NUCLEOTIDE SEQUENCE [LARGE SCALE GENOMIC DNA]</scope>
    <source>
        <strain evidence="11 12">CECT 5080</strain>
    </source>
</reference>
<evidence type="ECO:0000256" key="6">
    <source>
        <dbReference type="ARBA" id="ARBA00022723"/>
    </source>
</evidence>
<dbReference type="Gene3D" id="3.40.1210.10">
    <property type="entry name" value="Survival protein SurE-like phosphatase/nucleotidase"/>
    <property type="match status" value="1"/>
</dbReference>
<evidence type="ECO:0000256" key="3">
    <source>
        <dbReference type="ARBA" id="ARBA00004496"/>
    </source>
</evidence>
<evidence type="ECO:0000256" key="5">
    <source>
        <dbReference type="ARBA" id="ARBA00022490"/>
    </source>
</evidence>
<evidence type="ECO:0000256" key="8">
    <source>
        <dbReference type="ARBA" id="ARBA00022801"/>
    </source>
</evidence>
<proteinExistence type="inferred from homology"/>
<dbReference type="NCBIfam" id="NF001489">
    <property type="entry name" value="PRK00346.1-3"/>
    <property type="match status" value="1"/>
</dbReference>
<protein>
    <recommendedName>
        <fullName evidence="9">5'-nucleotidase SurE</fullName>
        <ecNumber evidence="9">3.1.3.5</ecNumber>
    </recommendedName>
    <alternativeName>
        <fullName evidence="9">Nucleoside 5'-monophosphate phosphohydrolase</fullName>
    </alternativeName>
</protein>
<keyword evidence="8 9" id="KW-0378">Hydrolase</keyword>
<comment type="cofactor">
    <cofactor evidence="2">
        <name>Mg(2+)</name>
        <dbReference type="ChEBI" id="CHEBI:18420"/>
    </cofactor>
</comment>
<evidence type="ECO:0000259" key="10">
    <source>
        <dbReference type="Pfam" id="PF01975"/>
    </source>
</evidence>
<dbReference type="GO" id="GO:0004309">
    <property type="term" value="F:exopolyphosphatase activity"/>
    <property type="evidence" value="ECO:0007669"/>
    <property type="project" value="TreeGrafter"/>
</dbReference>
<dbReference type="Pfam" id="PF01975">
    <property type="entry name" value="SurE"/>
    <property type="match status" value="1"/>
</dbReference>
<evidence type="ECO:0000256" key="7">
    <source>
        <dbReference type="ARBA" id="ARBA00022741"/>
    </source>
</evidence>
<dbReference type="EMBL" id="FLOC01000001">
    <property type="protein sequence ID" value="SBS24560.1"/>
    <property type="molecule type" value="Genomic_DNA"/>
</dbReference>
<dbReference type="EC" id="3.1.3.5" evidence="9"/>
<feature type="binding site" evidence="9">
    <location>
        <position position="99"/>
    </location>
    <ligand>
        <name>a divalent metal cation</name>
        <dbReference type="ChEBI" id="CHEBI:60240"/>
    </ligand>
</feature>
<dbReference type="AlphaFoldDB" id="A0A1A8SYS0"/>
<comment type="function">
    <text evidence="9">Nucleotidase that shows phosphatase activity on nucleoside 5'-monophosphates.</text>
</comment>
<dbReference type="GO" id="GO:0008254">
    <property type="term" value="F:3'-nucleotidase activity"/>
    <property type="evidence" value="ECO:0007669"/>
    <property type="project" value="TreeGrafter"/>
</dbReference>
<dbReference type="PANTHER" id="PTHR30457">
    <property type="entry name" value="5'-NUCLEOTIDASE SURE"/>
    <property type="match status" value="1"/>
</dbReference>
<feature type="binding site" evidence="9">
    <location>
        <position position="16"/>
    </location>
    <ligand>
        <name>a divalent metal cation</name>
        <dbReference type="ChEBI" id="CHEBI:60240"/>
    </ligand>
</feature>
<evidence type="ECO:0000313" key="11">
    <source>
        <dbReference type="EMBL" id="SBS24560.1"/>
    </source>
</evidence>
<dbReference type="PANTHER" id="PTHR30457:SF12">
    <property type="entry name" value="5'_3'-NUCLEOTIDASE SURE"/>
    <property type="match status" value="1"/>
</dbReference>
<dbReference type="STRING" id="295068.MAQ5080_00026"/>
<dbReference type="InterPro" id="IPR036523">
    <property type="entry name" value="SurE-like_sf"/>
</dbReference>
<dbReference type="SUPFAM" id="SSF64167">
    <property type="entry name" value="SurE-like"/>
    <property type="match status" value="1"/>
</dbReference>
<dbReference type="InterPro" id="IPR002828">
    <property type="entry name" value="SurE-like_Pase/nucleotidase"/>
</dbReference>
<dbReference type="NCBIfam" id="TIGR00087">
    <property type="entry name" value="surE"/>
    <property type="match status" value="1"/>
</dbReference>
<evidence type="ECO:0000313" key="12">
    <source>
        <dbReference type="Proteomes" id="UP000092627"/>
    </source>
</evidence>
<dbReference type="InterPro" id="IPR030048">
    <property type="entry name" value="SurE"/>
</dbReference>
<comment type="subcellular location">
    <subcellularLocation>
        <location evidence="3 9">Cytoplasm</location>
    </subcellularLocation>
</comment>
<dbReference type="GO" id="GO:0000166">
    <property type="term" value="F:nucleotide binding"/>
    <property type="evidence" value="ECO:0007669"/>
    <property type="project" value="UniProtKB-KW"/>
</dbReference>
<keyword evidence="7 9" id="KW-0547">Nucleotide-binding</keyword>
<sequence>MTDHKKNTMRLLLSNDDGLDALGIQTLVQQLQQTFDCTLVAPDRDRSGASNSLTLTRPLRPTLVREQQYKVDGTPTDCVNLALSEVIDGKFDAVISGINHGPNLGDDVLYSGTVAAAMEARHLGRPALAVSLVGKRHFETAAQVIAQLLCDSHTLALPPKVLLNINVPDVPYGELKGIKVTRLGYRHQAHPAIPANHPKGIDCYWIGALAEPNDAAEDTDFHAVANGYVSITPIHTDMTCHSALHQLNQWVNDLAP</sequence>
<keyword evidence="5 9" id="KW-0963">Cytoplasm</keyword>
<organism evidence="11 12">
    <name type="scientific">Marinomonas aquimarina</name>
    <dbReference type="NCBI Taxonomy" id="295068"/>
    <lineage>
        <taxon>Bacteria</taxon>
        <taxon>Pseudomonadati</taxon>
        <taxon>Pseudomonadota</taxon>
        <taxon>Gammaproteobacteria</taxon>
        <taxon>Oceanospirillales</taxon>
        <taxon>Oceanospirillaceae</taxon>
        <taxon>Marinomonas</taxon>
    </lineage>
</organism>
<comment type="catalytic activity">
    <reaction evidence="1 9">
        <text>a ribonucleoside 5'-phosphate + H2O = a ribonucleoside + phosphate</text>
        <dbReference type="Rhea" id="RHEA:12484"/>
        <dbReference type="ChEBI" id="CHEBI:15377"/>
        <dbReference type="ChEBI" id="CHEBI:18254"/>
        <dbReference type="ChEBI" id="CHEBI:43474"/>
        <dbReference type="ChEBI" id="CHEBI:58043"/>
        <dbReference type="EC" id="3.1.3.5"/>
    </reaction>
</comment>
<evidence type="ECO:0000256" key="4">
    <source>
        <dbReference type="ARBA" id="ARBA00011062"/>
    </source>
</evidence>
<dbReference type="Proteomes" id="UP000092627">
    <property type="component" value="Unassembled WGS sequence"/>
</dbReference>
<dbReference type="HAMAP" id="MF_00060">
    <property type="entry name" value="SurE"/>
    <property type="match status" value="1"/>
</dbReference>
<feature type="domain" description="Survival protein SurE-like phosphatase/nucleotidase" evidence="10">
    <location>
        <begin position="12"/>
        <end position="188"/>
    </location>
</feature>
<evidence type="ECO:0000256" key="1">
    <source>
        <dbReference type="ARBA" id="ARBA00000815"/>
    </source>
</evidence>
<feature type="binding site" evidence="9">
    <location>
        <position position="47"/>
    </location>
    <ligand>
        <name>a divalent metal cation</name>
        <dbReference type="ChEBI" id="CHEBI:60240"/>
    </ligand>
</feature>
<accession>A0A1A8SYS0</accession>
<feature type="binding site" evidence="9">
    <location>
        <position position="17"/>
    </location>
    <ligand>
        <name>a divalent metal cation</name>
        <dbReference type="ChEBI" id="CHEBI:60240"/>
    </ligand>
</feature>
<name>A0A1A8SYS0_9GAMM</name>
<comment type="similarity">
    <text evidence="4 9">Belongs to the SurE nucleotidase family.</text>
</comment>
<dbReference type="FunFam" id="3.40.1210.10:FF:000001">
    <property type="entry name" value="5'/3'-nucleotidase SurE"/>
    <property type="match status" value="1"/>
</dbReference>
<dbReference type="GO" id="GO:0005737">
    <property type="term" value="C:cytoplasm"/>
    <property type="evidence" value="ECO:0007669"/>
    <property type="project" value="UniProtKB-SubCell"/>
</dbReference>
<gene>
    <name evidence="9 11" type="primary">surE</name>
    <name evidence="11" type="ORF">MAQ5080_00026</name>
</gene>
<keyword evidence="12" id="KW-1185">Reference proteome</keyword>
<evidence type="ECO:0000256" key="9">
    <source>
        <dbReference type="HAMAP-Rule" id="MF_00060"/>
    </source>
</evidence>
<dbReference type="GO" id="GO:0046872">
    <property type="term" value="F:metal ion binding"/>
    <property type="evidence" value="ECO:0007669"/>
    <property type="project" value="UniProtKB-UniRule"/>
</dbReference>
<comment type="cofactor">
    <cofactor evidence="9">
        <name>a divalent metal cation</name>
        <dbReference type="ChEBI" id="CHEBI:60240"/>
    </cofactor>
    <text evidence="9">Binds 1 divalent metal cation per subunit.</text>
</comment>
<dbReference type="GO" id="GO:0008253">
    <property type="term" value="F:5'-nucleotidase activity"/>
    <property type="evidence" value="ECO:0007669"/>
    <property type="project" value="UniProtKB-UniRule"/>
</dbReference>
<evidence type="ECO:0000256" key="2">
    <source>
        <dbReference type="ARBA" id="ARBA00001946"/>
    </source>
</evidence>
<dbReference type="NCBIfam" id="NF001490">
    <property type="entry name" value="PRK00346.1-4"/>
    <property type="match status" value="1"/>
</dbReference>
<keyword evidence="6 9" id="KW-0479">Metal-binding</keyword>